<evidence type="ECO:0000313" key="2">
    <source>
        <dbReference type="WBParaSite" id="PS1159_v2.g7060.t1"/>
    </source>
</evidence>
<dbReference type="Proteomes" id="UP000887580">
    <property type="component" value="Unplaced"/>
</dbReference>
<reference evidence="2" key="1">
    <citation type="submission" date="2022-11" db="UniProtKB">
        <authorList>
            <consortium name="WormBaseParasite"/>
        </authorList>
    </citation>
    <scope>IDENTIFICATION</scope>
</reference>
<evidence type="ECO:0000313" key="1">
    <source>
        <dbReference type="Proteomes" id="UP000887580"/>
    </source>
</evidence>
<proteinExistence type="predicted"/>
<sequence>MNEELYTRVVVWFDEETHQRILNENENCVEYWMNVKVNCRQNKRYLLQISKSTNRSSVLKEHVIETNHEYFLALSNTRNAILRVFSITDSDSAPNSGDERDKLQRSSSFLKRWVRSHGRAHSVMNQRIKDLPIGEEMTKKLENFEDSIIILTLKRRLISGSDFDPIDTDELLEVLRCLFKDNFNTENNEDEVSEDLTKRIIHRISKFYSISMNQIRILMIGVALEQELNQINFELTRDMIKRSFPKLKIVSLLREPSSIPAAQYLSQQICSYTTKVIERQSDSLFLPIGTESSVVFFAFCHYLTPVLDLCHLNLWEKPEVCGIKDSLRELFCQSIETSVIEWIHEFNSRKDDADFICQKIDEIHICFRRFSKNYNEFFEKAFFCYSDYVLDLIDPHISDAIKSTVETLTNSVEPRNRQKLVSFTRSTMKLFDALRQFTEFIETLSSKEYRIYNFEMSFEKAAVFWTSTWRSVYLNFVRRCIEVSEDGTYPQPNSPTFEEKTTHFFQSKVQEQHHEIELHPSTINCLAFCKALCDDFLRLKINAQNTMLLCCLQIVNTLADCIKSFATQLRLKLKHQQQSSNNNNNTGNIIRISNGIEHAADYIEQNYERFIEIQKLYKILPEKDRFMIRESIKRIMEAAIKYCQNLSDEIIDNFVTQKISTILKHCEDLAANGDNQKKTFKFYMKQVFTPERADQLFISLEKITSGYKPRLLPRLFGRFQDQIWNGIKSTFEKKLLDGESPDYYENIDRTCDTVCRLLGMEWTKDTSSLRRKIHINCAETRELILEYYGRLADLTASAPVKEGIPRIQIRIGYIPSTNQQILLHILVMCAYDIPILDSLSHSSDPYLRLELYPRAFFPFSMFPPETTETKKKTLNPKWNETFQMAIPEEYFFTNGSCLCLTVLDHDVMSYNDLAGQALIPLSTIPRLRSLAAKHLPPPIVLPLILPLPTQYNQIFKILEQRSPRDPLAQEVTYYEKYLRDYRILPSNAQDDKECTINNRLTLARNRQRLKHLHSLLINVIMARTKKAGEKKSASQQAVARPSSDGKKIRKKAKKESFNIYIYRVLKQVHPDTGMSSKAMSIMNSFVNDVFERIAAESSRLTHYSKRSTISSREIQTAIRLILPGELSKHAVSEGTKAVTKYTAQAQT</sequence>
<name>A0AC35GNK6_9BILA</name>
<organism evidence="1 2">
    <name type="scientific">Panagrolaimus sp. PS1159</name>
    <dbReference type="NCBI Taxonomy" id="55785"/>
    <lineage>
        <taxon>Eukaryota</taxon>
        <taxon>Metazoa</taxon>
        <taxon>Ecdysozoa</taxon>
        <taxon>Nematoda</taxon>
        <taxon>Chromadorea</taxon>
        <taxon>Rhabditida</taxon>
        <taxon>Tylenchina</taxon>
        <taxon>Panagrolaimomorpha</taxon>
        <taxon>Panagrolaimoidea</taxon>
        <taxon>Panagrolaimidae</taxon>
        <taxon>Panagrolaimus</taxon>
    </lineage>
</organism>
<protein>
    <submittedName>
        <fullName evidence="2">Histone H2B</fullName>
    </submittedName>
</protein>
<dbReference type="WBParaSite" id="PS1159_v2.g7060.t1">
    <property type="protein sequence ID" value="PS1159_v2.g7060.t1"/>
    <property type="gene ID" value="PS1159_v2.g7060"/>
</dbReference>
<accession>A0AC35GNK6</accession>